<proteinExistence type="predicted"/>
<evidence type="ECO:0000313" key="1">
    <source>
        <dbReference type="EMBL" id="MFB5267912.1"/>
    </source>
</evidence>
<sequence>MDIEARRLAIEASQKFYYVNITEERFGAKVTNTAVQNDVAIQAAINEVEDGGGGCVIIPAGAFQINEIKITKPYVTIDGTGILINGRIVVGGENVPTDLYFKIRNIDIRRDVLAEGTTGIEFYNARIGEVTGVTFRNIDKPLYFRPITSEYFHQSDNIKMDNNMFKACNYCLYVDRPETPTKIYQVGDITFTRNCGFDIQIKHAHILGVDGLKFDDNVLFFPGNATKNQTKEQNLYVDVGNFIGISGNQFFEAGYEGIVLSRCRNFTISNNRIPWSGQRNPSDAIRIMGGDQNGQIYNVGTIGFNQIEYPTRHGISIEGNCGYITVGSGNTIRSVGNPYGYYGTVDLNSIPHHAVTCEVTCQFVFVQGNNCPDNTFRLLGGNNIAVNNLEAGRVFRNSYYILSLQGTETTAEVGKFDGIDLAQSNPTTITSFSGGFNGKEITCLSYNGNTTFAHGLGSAQFCLKSRVNATPPAHGTITFKFLNSRWYEISRNF</sequence>
<keyword evidence="2" id="KW-1185">Reference proteome</keyword>
<evidence type="ECO:0000313" key="2">
    <source>
        <dbReference type="Proteomes" id="UP001580346"/>
    </source>
</evidence>
<name>A0ABV5AV71_9BACL</name>
<accession>A0ABV5AV71</accession>
<dbReference type="RefSeq" id="WP_375355952.1">
    <property type="nucleotide sequence ID" value="NZ_JBHHMI010000011.1"/>
</dbReference>
<organism evidence="1 2">
    <name type="scientific">Paenibacillus enshidis</name>
    <dbReference type="NCBI Taxonomy" id="1458439"/>
    <lineage>
        <taxon>Bacteria</taxon>
        <taxon>Bacillati</taxon>
        <taxon>Bacillota</taxon>
        <taxon>Bacilli</taxon>
        <taxon>Bacillales</taxon>
        <taxon>Paenibacillaceae</taxon>
        <taxon>Paenibacillus</taxon>
    </lineage>
</organism>
<dbReference type="NCBIfam" id="TIGR03804">
    <property type="entry name" value="para_beta_helix"/>
    <property type="match status" value="1"/>
</dbReference>
<dbReference type="Gene3D" id="2.160.20.10">
    <property type="entry name" value="Single-stranded right-handed beta-helix, Pectin lyase-like"/>
    <property type="match status" value="1"/>
</dbReference>
<reference evidence="1 2" key="1">
    <citation type="submission" date="2024-09" db="EMBL/GenBank/DDBJ databases">
        <title>Paenibacillus zeirhizospherea sp. nov., isolated from surface of the maize (Zea mays) roots in a horticulture field, Hungary.</title>
        <authorList>
            <person name="Marton D."/>
            <person name="Farkas M."/>
            <person name="Bedics A."/>
            <person name="Toth E."/>
            <person name="Tancsics A."/>
            <person name="Boka K."/>
            <person name="Maroti G."/>
            <person name="Kriszt B."/>
            <person name="Cserhati M."/>
        </authorList>
    </citation>
    <scope>NUCLEOTIDE SEQUENCE [LARGE SCALE GENOMIC DNA]</scope>
    <source>
        <strain evidence="1 2">KCTC 33519</strain>
    </source>
</reference>
<evidence type="ECO:0008006" key="3">
    <source>
        <dbReference type="Google" id="ProtNLM"/>
    </source>
</evidence>
<dbReference type="InterPro" id="IPR011050">
    <property type="entry name" value="Pectin_lyase_fold/virulence"/>
</dbReference>
<gene>
    <name evidence="1" type="ORF">ACE41H_14175</name>
</gene>
<dbReference type="EMBL" id="JBHHMI010000011">
    <property type="protein sequence ID" value="MFB5267912.1"/>
    <property type="molecule type" value="Genomic_DNA"/>
</dbReference>
<protein>
    <recommendedName>
        <fullName evidence="3">Pectate lyase superfamily protein domain-containing protein</fullName>
    </recommendedName>
</protein>
<dbReference type="SUPFAM" id="SSF51126">
    <property type="entry name" value="Pectin lyase-like"/>
    <property type="match status" value="1"/>
</dbReference>
<comment type="caution">
    <text evidence="1">The sequence shown here is derived from an EMBL/GenBank/DDBJ whole genome shotgun (WGS) entry which is preliminary data.</text>
</comment>
<dbReference type="InterPro" id="IPR012334">
    <property type="entry name" value="Pectin_lyas_fold"/>
</dbReference>
<dbReference type="InterPro" id="IPR022441">
    <property type="entry name" value="Para_beta_helix_rpt-2"/>
</dbReference>
<dbReference type="Proteomes" id="UP001580346">
    <property type="component" value="Unassembled WGS sequence"/>
</dbReference>